<name>A0A7X5X2C3_STRMQ</name>
<protein>
    <submittedName>
        <fullName evidence="2">Uncharacterized protein</fullName>
    </submittedName>
</protein>
<evidence type="ECO:0000313" key="2">
    <source>
        <dbReference type="EMBL" id="NIY64181.1"/>
    </source>
</evidence>
<dbReference type="AlphaFoldDB" id="A0A7X5X2C3"/>
<dbReference type="EMBL" id="JAALLH010000001">
    <property type="protein sequence ID" value="NIY64181.1"/>
    <property type="molecule type" value="Genomic_DNA"/>
</dbReference>
<accession>A0A7X5X2C3</accession>
<dbReference type="Proteomes" id="UP000536624">
    <property type="component" value="Unassembled WGS sequence"/>
</dbReference>
<evidence type="ECO:0000256" key="1">
    <source>
        <dbReference type="SAM" id="MobiDB-lite"/>
    </source>
</evidence>
<gene>
    <name evidence="2" type="ORF">SMALB_2137</name>
</gene>
<evidence type="ECO:0000313" key="3">
    <source>
        <dbReference type="Proteomes" id="UP000536624"/>
    </source>
</evidence>
<proteinExistence type="predicted"/>
<feature type="region of interest" description="Disordered" evidence="1">
    <location>
        <begin position="151"/>
        <end position="182"/>
    </location>
</feature>
<comment type="caution">
    <text evidence="2">The sequence shown here is derived from an EMBL/GenBank/DDBJ whole genome shotgun (WGS) entry which is preliminary data.</text>
</comment>
<organism evidence="2 3">
    <name type="scientific">Streptomyces malaysiensis</name>
    <dbReference type="NCBI Taxonomy" id="92644"/>
    <lineage>
        <taxon>Bacteria</taxon>
        <taxon>Bacillati</taxon>
        <taxon>Actinomycetota</taxon>
        <taxon>Actinomycetes</taxon>
        <taxon>Kitasatosporales</taxon>
        <taxon>Streptomycetaceae</taxon>
        <taxon>Streptomyces</taxon>
        <taxon>Streptomyces violaceusniger group</taxon>
    </lineage>
</organism>
<reference evidence="2 3" key="1">
    <citation type="submission" date="2020-02" db="EMBL/GenBank/DDBJ databases">
        <title>Streptomyces malaysiensis DSM14702 (JHCC583434, PFL_A843) Genome sequencing and assembly.</title>
        <authorList>
            <person name="Samborskyy M."/>
        </authorList>
    </citation>
    <scope>NUCLEOTIDE SEQUENCE [LARGE SCALE GENOMIC DNA]</scope>
    <source>
        <strain evidence="2 3">DSM 14702</strain>
    </source>
</reference>
<sequence>MWDRQRSGAKARCRTPSCAARYSLRIPWPDATGRARWPASASAVTSRMPRGRPASTHIRCRTAAIATAATREAIGSPRERLTTSTKATATAPTRLTAACPKRRSRNRTSRWSSPPAAMITTAETARKSGTPQYGAWCSWYVPTRRAGFRHRCRHGRGGGPVLSAGRARPGRRRTRPRAAAAR</sequence>